<dbReference type="GO" id="GO:0009966">
    <property type="term" value="P:regulation of signal transduction"/>
    <property type="evidence" value="ECO:0007669"/>
    <property type="project" value="InterPro"/>
</dbReference>
<feature type="region of interest" description="Disordered" evidence="1">
    <location>
        <begin position="45"/>
        <end position="84"/>
    </location>
</feature>
<feature type="compositionally biased region" description="Polar residues" evidence="1">
    <location>
        <begin position="124"/>
        <end position="137"/>
    </location>
</feature>
<accession>A0AAF0EZP0</accession>
<feature type="region of interest" description="Disordered" evidence="1">
    <location>
        <begin position="108"/>
        <end position="148"/>
    </location>
</feature>
<reference evidence="2" key="1">
    <citation type="submission" date="2023-03" db="EMBL/GenBank/DDBJ databases">
        <title>Mating type loci evolution in Malassezia.</title>
        <authorList>
            <person name="Coelho M.A."/>
        </authorList>
    </citation>
    <scope>NUCLEOTIDE SEQUENCE</scope>
    <source>
        <strain evidence="2">CBS 9431</strain>
    </source>
</reference>
<dbReference type="EMBL" id="CP119962">
    <property type="protein sequence ID" value="WFD39970.1"/>
    <property type="molecule type" value="Genomic_DNA"/>
</dbReference>
<dbReference type="AlphaFoldDB" id="A0AAF0EZP0"/>
<dbReference type="InterPro" id="IPR007062">
    <property type="entry name" value="PPI-2"/>
</dbReference>
<evidence type="ECO:0000256" key="1">
    <source>
        <dbReference type="SAM" id="MobiDB-lite"/>
    </source>
</evidence>
<dbReference type="RefSeq" id="XP_060122867.1">
    <property type="nucleotide sequence ID" value="XM_060266884.1"/>
</dbReference>
<sequence>MPPKSEPVPSAQAPKPHGILKNIKPSDGANVDNRLQWDESNLSLNQEERDNAAARMTIDEPKTPFVHSASAPPMEEEEFDLDTDKDARPVATSASLDLDQVEANTKANAAISGSYRQLKERVESSPTIASPTPTYPTTDGDEAKHTEP</sequence>
<feature type="compositionally biased region" description="Basic and acidic residues" evidence="1">
    <location>
        <begin position="46"/>
        <end position="62"/>
    </location>
</feature>
<dbReference type="GeneID" id="85226603"/>
<dbReference type="Proteomes" id="UP001217754">
    <property type="component" value="Chromosome 5"/>
</dbReference>
<dbReference type="GO" id="GO:0004864">
    <property type="term" value="F:protein phosphatase inhibitor activity"/>
    <property type="evidence" value="ECO:0007669"/>
    <property type="project" value="InterPro"/>
</dbReference>
<organism evidence="2 3">
    <name type="scientific">Malassezia japonica</name>
    <dbReference type="NCBI Taxonomy" id="223818"/>
    <lineage>
        <taxon>Eukaryota</taxon>
        <taxon>Fungi</taxon>
        <taxon>Dikarya</taxon>
        <taxon>Basidiomycota</taxon>
        <taxon>Ustilaginomycotina</taxon>
        <taxon>Malasseziomycetes</taxon>
        <taxon>Malasseziales</taxon>
        <taxon>Malasseziaceae</taxon>
        <taxon>Malassezia</taxon>
    </lineage>
</organism>
<keyword evidence="3" id="KW-1185">Reference proteome</keyword>
<protein>
    <submittedName>
        <fullName evidence="2">Uncharacterized protein</fullName>
    </submittedName>
</protein>
<evidence type="ECO:0000313" key="2">
    <source>
        <dbReference type="EMBL" id="WFD39970.1"/>
    </source>
</evidence>
<proteinExistence type="predicted"/>
<gene>
    <name evidence="2" type="ORF">MJAP1_002952</name>
</gene>
<evidence type="ECO:0000313" key="3">
    <source>
        <dbReference type="Proteomes" id="UP001217754"/>
    </source>
</evidence>
<name>A0AAF0EZP0_9BASI</name>
<feature type="region of interest" description="Disordered" evidence="1">
    <location>
        <begin position="1"/>
        <end position="33"/>
    </location>
</feature>
<dbReference type="Pfam" id="PF04979">
    <property type="entry name" value="IPP-2"/>
    <property type="match status" value="1"/>
</dbReference>